<dbReference type="RefSeq" id="XP_018031676.1">
    <property type="nucleotide sequence ID" value="XM_018179201.1"/>
</dbReference>
<dbReference type="Proteomes" id="UP000077069">
    <property type="component" value="Unassembled WGS sequence"/>
</dbReference>
<dbReference type="OrthoDB" id="5149635at2759"/>
<dbReference type="GeneID" id="28762687"/>
<dbReference type="STRING" id="1460663.A0A177C2D2"/>
<evidence type="ECO:0000313" key="3">
    <source>
        <dbReference type="Proteomes" id="UP000077069"/>
    </source>
</evidence>
<proteinExistence type="predicted"/>
<reference evidence="2 3" key="1">
    <citation type="submission" date="2016-05" db="EMBL/GenBank/DDBJ databases">
        <title>Comparative analysis of secretome profiles of manganese(II)-oxidizing ascomycete fungi.</title>
        <authorList>
            <consortium name="DOE Joint Genome Institute"/>
            <person name="Zeiner C.A."/>
            <person name="Purvine S.O."/>
            <person name="Zink E.M."/>
            <person name="Wu S."/>
            <person name="Pasa-Tolic L."/>
            <person name="Chaput D.L."/>
            <person name="Haridas S."/>
            <person name="Grigoriev I.V."/>
            <person name="Santelli C.M."/>
            <person name="Hansel C.M."/>
        </authorList>
    </citation>
    <scope>NUCLEOTIDE SEQUENCE [LARGE SCALE GENOMIC DNA]</scope>
    <source>
        <strain evidence="2 3">AP3s5-JAC2a</strain>
    </source>
</reference>
<name>A0A177C2D2_9PLEO</name>
<evidence type="ECO:0000256" key="1">
    <source>
        <dbReference type="SAM" id="MobiDB-lite"/>
    </source>
</evidence>
<evidence type="ECO:0000313" key="2">
    <source>
        <dbReference type="EMBL" id="OAG01311.1"/>
    </source>
</evidence>
<keyword evidence="3" id="KW-1185">Reference proteome</keyword>
<accession>A0A177C2D2</accession>
<dbReference type="AlphaFoldDB" id="A0A177C2D2"/>
<dbReference type="EMBL" id="KV441557">
    <property type="protein sequence ID" value="OAG01311.1"/>
    <property type="molecule type" value="Genomic_DNA"/>
</dbReference>
<sequence>MCDTTFTFGQRGNHFFQCPSRRDYTRIPKKLTSLLTSAQVQEVYHVALGFEDSFLLTYRDKRGRDHIESHNLPTELTTFLHAKNPQGRPTRNIPAIRLTLGPHNASFFVHDAGSYIWMNLPSGLLTALQARIKDGNWTDRPRLVALGADANYLLLTERHAAVWDLRHYTTLSRMLEYSRTQARGIADVRNVALHPYRYQCSIAQSANGTVLSDNVPPHEAAGIESIRAAILKDTEEIDMRVQQSQSKIESAPRRPGLQHQATLRKDWGERKQEFRAQSKGLRLSLSLSVSAAGIAGSFSKMLG</sequence>
<gene>
    <name evidence="2" type="ORF">CC84DRAFT_1167556</name>
</gene>
<protein>
    <submittedName>
        <fullName evidence="2">Uncharacterized protein</fullName>
    </submittedName>
</protein>
<feature type="region of interest" description="Disordered" evidence="1">
    <location>
        <begin position="245"/>
        <end position="266"/>
    </location>
</feature>
<organism evidence="2 3">
    <name type="scientific">Paraphaeosphaeria sporulosa</name>
    <dbReference type="NCBI Taxonomy" id="1460663"/>
    <lineage>
        <taxon>Eukaryota</taxon>
        <taxon>Fungi</taxon>
        <taxon>Dikarya</taxon>
        <taxon>Ascomycota</taxon>
        <taxon>Pezizomycotina</taxon>
        <taxon>Dothideomycetes</taxon>
        <taxon>Pleosporomycetidae</taxon>
        <taxon>Pleosporales</taxon>
        <taxon>Massarineae</taxon>
        <taxon>Didymosphaeriaceae</taxon>
        <taxon>Paraphaeosphaeria</taxon>
    </lineage>
</organism>
<dbReference type="InParanoid" id="A0A177C2D2"/>